<organism evidence="1 2">
    <name type="scientific">Lynx canadensis</name>
    <name type="common">Canada lynx</name>
    <name type="synonym">Felis canadensis</name>
    <dbReference type="NCBI Taxonomy" id="61383"/>
    <lineage>
        <taxon>Eukaryota</taxon>
        <taxon>Metazoa</taxon>
        <taxon>Chordata</taxon>
        <taxon>Craniata</taxon>
        <taxon>Vertebrata</taxon>
        <taxon>Euteleostomi</taxon>
        <taxon>Mammalia</taxon>
        <taxon>Eutheria</taxon>
        <taxon>Laurasiatheria</taxon>
        <taxon>Carnivora</taxon>
        <taxon>Feliformia</taxon>
        <taxon>Felidae</taxon>
        <taxon>Felinae</taxon>
        <taxon>Lynx</taxon>
    </lineage>
</organism>
<dbReference type="Ensembl" id="ENSLCNT00005031917.1">
    <property type="protein sequence ID" value="ENSLCNP00005028582.1"/>
    <property type="gene ID" value="ENSLCNG00005018613.1"/>
</dbReference>
<name>A0A667ITW4_LYNCA</name>
<protein>
    <submittedName>
        <fullName evidence="1">Uncharacterized protein</fullName>
    </submittedName>
</protein>
<reference evidence="1" key="2">
    <citation type="submission" date="2025-09" db="UniProtKB">
        <authorList>
            <consortium name="Ensembl"/>
        </authorList>
    </citation>
    <scope>IDENTIFICATION</scope>
</reference>
<dbReference type="AlphaFoldDB" id="A0A667ITW4"/>
<proteinExistence type="predicted"/>
<dbReference type="Proteomes" id="UP000472241">
    <property type="component" value="Unplaced"/>
</dbReference>
<accession>A0A667ITW4</accession>
<evidence type="ECO:0000313" key="1">
    <source>
        <dbReference type="Ensembl" id="ENSLCNP00005028582.1"/>
    </source>
</evidence>
<sequence>KPELKSFHFPYKSFLYCFTGSHLDSTLKFCRRHIYLLCPCKLCLQWLVIRYFNHLHKSKLLSRSGCLKYHFSLLLFPTFQCTQEI</sequence>
<keyword evidence="2" id="KW-1185">Reference proteome</keyword>
<reference evidence="1" key="1">
    <citation type="submission" date="2025-08" db="UniProtKB">
        <authorList>
            <consortium name="Ensembl"/>
        </authorList>
    </citation>
    <scope>IDENTIFICATION</scope>
</reference>
<evidence type="ECO:0000313" key="2">
    <source>
        <dbReference type="Proteomes" id="UP000472241"/>
    </source>
</evidence>